<evidence type="ECO:0000313" key="2">
    <source>
        <dbReference type="EnsemblPlants" id="OGLUM08G13190.1"/>
    </source>
</evidence>
<protein>
    <submittedName>
        <fullName evidence="2">Uncharacterized protein</fullName>
    </submittedName>
</protein>
<dbReference type="EnsemblPlants" id="OGLUM08G13190.1">
    <property type="protein sequence ID" value="OGLUM08G13190.1"/>
    <property type="gene ID" value="OGLUM08G13190"/>
</dbReference>
<dbReference type="Gramene" id="OGLUM08G13190.1">
    <property type="protein sequence ID" value="OGLUM08G13190.1"/>
    <property type="gene ID" value="OGLUM08G13190"/>
</dbReference>
<accession>A0A0E0AUK9</accession>
<evidence type="ECO:0000313" key="3">
    <source>
        <dbReference type="Proteomes" id="UP000026961"/>
    </source>
</evidence>
<dbReference type="HOGENOM" id="CLU_101165_0_0_1"/>
<sequence>MPTITPVQHCVPLSSPSSAVSSSGRGGKRQGAPPPASFGDAAKRAQSHGGHPANDSIRASGGLSSPISSATHGRCLFFCRNIKFLYAFVMLDEMVESAVHNLSARCHAMLQQRRKLIQFPSASGPCYVCLRLLRYRLSHEAMTVFWVISAATYWASNGVKGKSDHPMPASDPPLAQLFIKEILMVKAPTIQAVISCSELMHDSGDLKHRSWNVRILSLILFHVTYVLDVKYFDVKYFDAH</sequence>
<reference evidence="2" key="2">
    <citation type="submission" date="2018-05" db="EMBL/GenBank/DDBJ databases">
        <title>OgluRS3 (Oryza glumaepatula Reference Sequence Version 3).</title>
        <authorList>
            <person name="Zhang J."/>
            <person name="Kudrna D."/>
            <person name="Lee S."/>
            <person name="Talag J."/>
            <person name="Welchert J."/>
            <person name="Wing R.A."/>
        </authorList>
    </citation>
    <scope>NUCLEOTIDE SEQUENCE [LARGE SCALE GENOMIC DNA]</scope>
</reference>
<organism evidence="2">
    <name type="scientific">Oryza glumipatula</name>
    <dbReference type="NCBI Taxonomy" id="40148"/>
    <lineage>
        <taxon>Eukaryota</taxon>
        <taxon>Viridiplantae</taxon>
        <taxon>Streptophyta</taxon>
        <taxon>Embryophyta</taxon>
        <taxon>Tracheophyta</taxon>
        <taxon>Spermatophyta</taxon>
        <taxon>Magnoliopsida</taxon>
        <taxon>Liliopsida</taxon>
        <taxon>Poales</taxon>
        <taxon>Poaceae</taxon>
        <taxon>BOP clade</taxon>
        <taxon>Oryzoideae</taxon>
        <taxon>Oryzeae</taxon>
        <taxon>Oryzinae</taxon>
        <taxon>Oryza</taxon>
    </lineage>
</organism>
<proteinExistence type="predicted"/>
<dbReference type="Proteomes" id="UP000026961">
    <property type="component" value="Chromosome 8"/>
</dbReference>
<evidence type="ECO:0000256" key="1">
    <source>
        <dbReference type="SAM" id="MobiDB-lite"/>
    </source>
</evidence>
<feature type="compositionally biased region" description="Low complexity" evidence="1">
    <location>
        <begin position="14"/>
        <end position="23"/>
    </location>
</feature>
<dbReference type="AlphaFoldDB" id="A0A0E0AUK9"/>
<feature type="region of interest" description="Disordered" evidence="1">
    <location>
        <begin position="1"/>
        <end position="60"/>
    </location>
</feature>
<reference evidence="2" key="1">
    <citation type="submission" date="2015-04" db="UniProtKB">
        <authorList>
            <consortium name="EnsemblPlants"/>
        </authorList>
    </citation>
    <scope>IDENTIFICATION</scope>
</reference>
<name>A0A0E0AUK9_9ORYZ</name>
<keyword evidence="3" id="KW-1185">Reference proteome</keyword>